<dbReference type="PROSITE" id="PS51208">
    <property type="entry name" value="AUTOTRANSPORTER"/>
    <property type="match status" value="1"/>
</dbReference>
<dbReference type="OrthoDB" id="5368632at2"/>
<name>A0A222MYK4_9BACT</name>
<dbReference type="AlphaFoldDB" id="A0A222MYK4"/>
<keyword evidence="1" id="KW-0732">Signal</keyword>
<dbReference type="RefSeq" id="WP_094325384.1">
    <property type="nucleotide sequence ID" value="NZ_CP022347.1"/>
</dbReference>
<feature type="domain" description="Autotransporter" evidence="2">
    <location>
        <begin position="822"/>
        <end position="1103"/>
    </location>
</feature>
<feature type="chain" id="PRO_5012691246" evidence="1">
    <location>
        <begin position="21"/>
        <end position="1103"/>
    </location>
</feature>
<sequence length="1103" mass="121637">MLSLKKTALLLSLSACMALAVDTEIVYSKNGRPIFELNFYNQGESSSFAGEISTSPYTLNQAQRKEILRATQFWANILGDRATNLEPLKFVVHTSPMKNNAFAASYDMFWEGNNALFADMLYNNLSKEEFDQGLVEATGLSYDDVKYTGIIGMGISDWYIAPNPSTLPTNGNQFSIFGTFTHEIMHALGVGASAKQVNGNFMFETSNAFTRHLQDYKGVMASKDIAIIDSKSQADANNYFVVDRNTNLATQSNTIKSLSTSQGHAYFVGDNVLEVIKNARLGFDGVNAVPINGWEGDGADISHIELDNSLMSHQQWRNYNFYMEAELAILQDIGYDFDRKQYYGDSIYESNLLDWQSTQGFNDRNEEGTAYIANTYNKSDYGVGLHIYGRFNTATQNHDILSQGIAASGIRVDGSNNTLNVNSKIHTIGAFSNALLVAYGKEHNINLNSGSELIANGIGVHINFGDNALGNNTEYRGSYMLSGASITSTVKDNLMQIFNLNGALVSNLNVKQGSYIEGSEAAIYIANNAFVENINIENGATIKGDIISLWDPNNERLKADDMNKYFTEVNFGTTPTSTPSARASNLLASTSLNFDPNKVVFDGNILGYDSLKLNINTDFNTEKSIEVYDLSLNSSASLGVDSIVEVKNNFTQTSSSTLQAPINSEGKLNIFVGGNANLSGNLEFFLGKDFYNTSSIALNKAELIDGKTTSFANVSFANDADFSKFLNISYDEASSTININRDYSSLAKNTSISNSLVSLALNSSPNADVSSLFTELDFLTDEARATQALDELSSKVYLDAAKASLDFQKDINDKLVFDLYSKDVFKDDEWISTIYTFGTYNSVREDKDFSSYKSYGGGVNAKVTKSFNDTLDLGFNLILNASNYDFKRNTATLKSRGAYLGAFANVDLNNLFIFASLRAGMQNDSMNRVLNINTFSDTFKSSYNAFTTSELLGLGTNFNLSETFTLAPLAYIEHNSLSTPSIKEQGGASSLNIDKNTYHSLSSFLGLKLSYDKDFTNGYGLGLSLLGGYNHFFLDNLDNEASYINDTSNVKFSSKNYVKDKDSLRVQSAIDFTHDNFYSRVLFQSDIKRNIDFSTRLEYGIRF</sequence>
<organism evidence="3 4">
    <name type="scientific">Campylobacter avium LMG 24591</name>
    <dbReference type="NCBI Taxonomy" id="522484"/>
    <lineage>
        <taxon>Bacteria</taxon>
        <taxon>Pseudomonadati</taxon>
        <taxon>Campylobacterota</taxon>
        <taxon>Epsilonproteobacteria</taxon>
        <taxon>Campylobacterales</taxon>
        <taxon>Campylobacteraceae</taxon>
        <taxon>Campylobacter</taxon>
    </lineage>
</organism>
<protein>
    <submittedName>
        <fullName evidence="3">Autotransporter domain protein</fullName>
    </submittedName>
</protein>
<dbReference type="InterPro" id="IPR005546">
    <property type="entry name" value="Autotransporte_beta"/>
</dbReference>
<evidence type="ECO:0000259" key="2">
    <source>
        <dbReference type="PROSITE" id="PS51208"/>
    </source>
</evidence>
<dbReference type="Proteomes" id="UP000201169">
    <property type="component" value="Chromosome"/>
</dbReference>
<feature type="signal peptide" evidence="1">
    <location>
        <begin position="1"/>
        <end position="20"/>
    </location>
</feature>
<dbReference type="Gene3D" id="2.40.128.130">
    <property type="entry name" value="Autotransporter beta-domain"/>
    <property type="match status" value="1"/>
</dbReference>
<keyword evidence="4" id="KW-1185">Reference proteome</keyword>
<dbReference type="SUPFAM" id="SSF103515">
    <property type="entry name" value="Autotransporter"/>
    <property type="match status" value="1"/>
</dbReference>
<dbReference type="KEGG" id="cavi:CAV_0974"/>
<evidence type="ECO:0000256" key="1">
    <source>
        <dbReference type="SAM" id="SignalP"/>
    </source>
</evidence>
<accession>A0A222MYK4</accession>
<reference evidence="3 4" key="1">
    <citation type="submission" date="2017-07" db="EMBL/GenBank/DDBJ databases">
        <title>Analysis of two Campylobacter avium genomes and identification of a novel hippuricase gene.</title>
        <authorList>
            <person name="Miller W.G."/>
            <person name="Chapman M.H."/>
            <person name="Yee E."/>
            <person name="Revez J."/>
            <person name="Bono J.L."/>
            <person name="Rossi M."/>
        </authorList>
    </citation>
    <scope>NUCLEOTIDE SEQUENCE [LARGE SCALE GENOMIC DNA]</scope>
    <source>
        <strain evidence="3 4">LMG 24591</strain>
    </source>
</reference>
<dbReference type="SUPFAM" id="SSF55486">
    <property type="entry name" value="Metalloproteases ('zincins'), catalytic domain"/>
    <property type="match status" value="1"/>
</dbReference>
<proteinExistence type="predicted"/>
<dbReference type="InterPro" id="IPR036709">
    <property type="entry name" value="Autotransporte_beta_dom_sf"/>
</dbReference>
<gene>
    <name evidence="3" type="ORF">CAV_0974</name>
</gene>
<dbReference type="Pfam" id="PF03797">
    <property type="entry name" value="Autotransporter"/>
    <property type="match status" value="1"/>
</dbReference>
<dbReference type="EMBL" id="CP022347">
    <property type="protein sequence ID" value="ASQ30632.1"/>
    <property type="molecule type" value="Genomic_DNA"/>
</dbReference>
<evidence type="ECO:0000313" key="3">
    <source>
        <dbReference type="EMBL" id="ASQ30632.1"/>
    </source>
</evidence>
<dbReference type="SMART" id="SM00869">
    <property type="entry name" value="Autotransporter"/>
    <property type="match status" value="1"/>
</dbReference>
<evidence type="ECO:0000313" key="4">
    <source>
        <dbReference type="Proteomes" id="UP000201169"/>
    </source>
</evidence>